<protein>
    <submittedName>
        <fullName evidence="1">Uncharacterized protein</fullName>
    </submittedName>
</protein>
<reference evidence="1 2" key="1">
    <citation type="submission" date="2022-06" db="EMBL/GenBank/DDBJ databases">
        <title>Genomic Encyclopedia of Archaeal and Bacterial Type Strains, Phase II (KMG-II): from individual species to whole genera.</title>
        <authorList>
            <person name="Goeker M."/>
        </authorList>
    </citation>
    <scope>NUCLEOTIDE SEQUENCE [LARGE SCALE GENOMIC DNA]</scope>
    <source>
        <strain evidence="1 2">DSM 40477</strain>
    </source>
</reference>
<gene>
    <name evidence="1" type="ORF">LX15_003491</name>
</gene>
<accession>A0ABT1HW81</accession>
<dbReference type="EMBL" id="JAMTCP010000020">
    <property type="protein sequence ID" value="MCP2259782.1"/>
    <property type="molecule type" value="Genomic_DNA"/>
</dbReference>
<name>A0ABT1HW81_STRSD</name>
<comment type="caution">
    <text evidence="1">The sequence shown here is derived from an EMBL/GenBank/DDBJ whole genome shotgun (WGS) entry which is preliminary data.</text>
</comment>
<evidence type="ECO:0000313" key="2">
    <source>
        <dbReference type="Proteomes" id="UP001205311"/>
    </source>
</evidence>
<evidence type="ECO:0000313" key="1">
    <source>
        <dbReference type="EMBL" id="MCP2259782.1"/>
    </source>
</evidence>
<proteinExistence type="predicted"/>
<organism evidence="1 2">
    <name type="scientific">Streptoalloteichus tenebrarius (strain ATCC 17920 / DSM 40477 / JCM 4838 / CBS 697.72 / NBRC 16177 / NCIMB 11028 / NRRL B-12390 / A12253. 1 / ISP 5477)</name>
    <name type="common">Streptomyces tenebrarius</name>
    <dbReference type="NCBI Taxonomy" id="1933"/>
    <lineage>
        <taxon>Bacteria</taxon>
        <taxon>Bacillati</taxon>
        <taxon>Actinomycetota</taxon>
        <taxon>Actinomycetes</taxon>
        <taxon>Pseudonocardiales</taxon>
        <taxon>Pseudonocardiaceae</taxon>
        <taxon>Streptoalloteichus</taxon>
    </lineage>
</organism>
<keyword evidence="2" id="KW-1185">Reference proteome</keyword>
<dbReference type="Proteomes" id="UP001205311">
    <property type="component" value="Unassembled WGS sequence"/>
</dbReference>
<sequence length="58" mass="6401">MRSTVTPCVPCGMEGNDFMERRRVVEGINALAVRKVSEIDAPVAMLGHDHLEVMVADF</sequence>